<dbReference type="PANTHER" id="PTHR46148:SF56">
    <property type="entry name" value="RETROTRANSPOSON PROTEIN"/>
    <property type="match status" value="1"/>
</dbReference>
<protein>
    <recommendedName>
        <fullName evidence="1">Tf2-1-like SH3-like domain-containing protein</fullName>
    </recommendedName>
</protein>
<evidence type="ECO:0000259" key="1">
    <source>
        <dbReference type="Pfam" id="PF24626"/>
    </source>
</evidence>
<keyword evidence="3" id="KW-1185">Reference proteome</keyword>
<sequence>MSFIVLFPTSRTSKLWQLSNDTETGPSNRLPFTTMVLNEVLCAHNGGRLLVKLFFLKSNTVRLAMLPKQLGIELLNWLRDKSNKAVGQIGNSSTSLRLSVGSTAHIEEGKRELAGDMHRLARPGVRLRDSTEGGIVMMYGSDPSFVSEVKGEKDPDPILLEFRIGKQGKLSPRLIGFYRIAKMIGSVAYELELPQELAAVHPIFHISMLKKRYPHLFESGGNADQVRVRAFERREKEEEKEKKKQGFVKIVVVFVGGDPY</sequence>
<dbReference type="PANTHER" id="PTHR46148">
    <property type="entry name" value="CHROMO DOMAIN-CONTAINING PROTEIN"/>
    <property type="match status" value="1"/>
</dbReference>
<gene>
    <name evidence="2" type="ORF">MTR67_053556</name>
</gene>
<organism evidence="2 3">
    <name type="scientific">Solanum verrucosum</name>
    <dbReference type="NCBI Taxonomy" id="315347"/>
    <lineage>
        <taxon>Eukaryota</taxon>
        <taxon>Viridiplantae</taxon>
        <taxon>Streptophyta</taxon>
        <taxon>Embryophyta</taxon>
        <taxon>Tracheophyta</taxon>
        <taxon>Spermatophyta</taxon>
        <taxon>Magnoliopsida</taxon>
        <taxon>eudicotyledons</taxon>
        <taxon>Gunneridae</taxon>
        <taxon>Pentapetalae</taxon>
        <taxon>asterids</taxon>
        <taxon>lamiids</taxon>
        <taxon>Solanales</taxon>
        <taxon>Solanaceae</taxon>
        <taxon>Solanoideae</taxon>
        <taxon>Solaneae</taxon>
        <taxon>Solanum</taxon>
    </lineage>
</organism>
<proteinExistence type="predicted"/>
<reference evidence="2" key="1">
    <citation type="submission" date="2023-08" db="EMBL/GenBank/DDBJ databases">
        <title>A de novo genome assembly of Solanum verrucosum Schlechtendal, a Mexican diploid species geographically isolated from the other diploid A-genome species in potato relatives.</title>
        <authorList>
            <person name="Hosaka K."/>
        </authorList>
    </citation>
    <scope>NUCLEOTIDE SEQUENCE</scope>
    <source>
        <tissue evidence="2">Young leaves</tissue>
    </source>
</reference>
<dbReference type="EMBL" id="CP133623">
    <property type="protein sequence ID" value="WMV60171.1"/>
    <property type="molecule type" value="Genomic_DNA"/>
</dbReference>
<evidence type="ECO:0000313" key="3">
    <source>
        <dbReference type="Proteomes" id="UP001234989"/>
    </source>
</evidence>
<dbReference type="Proteomes" id="UP001234989">
    <property type="component" value="Chromosome 12"/>
</dbReference>
<dbReference type="InterPro" id="IPR056924">
    <property type="entry name" value="SH3_Tf2-1"/>
</dbReference>
<name>A0AAF0VAQ0_SOLVR</name>
<dbReference type="AlphaFoldDB" id="A0AAF0VAQ0"/>
<evidence type="ECO:0000313" key="2">
    <source>
        <dbReference type="EMBL" id="WMV60171.1"/>
    </source>
</evidence>
<dbReference type="Pfam" id="PF24626">
    <property type="entry name" value="SH3_Tf2-1"/>
    <property type="match status" value="1"/>
</dbReference>
<feature type="domain" description="Tf2-1-like SH3-like" evidence="1">
    <location>
        <begin position="164"/>
        <end position="211"/>
    </location>
</feature>
<accession>A0AAF0VAQ0</accession>